<name>A0AAV4VT65_CAEEX</name>
<keyword evidence="2" id="KW-1185">Reference proteome</keyword>
<sequence length="69" mass="8022">MDTFRPAPNRFMGEKSEKLPPRNFIVEHTYMRGVSLKFLIIEFSSKLFKAYGPIGKQIAPKRLLLTFMS</sequence>
<organism evidence="1 2">
    <name type="scientific">Caerostris extrusa</name>
    <name type="common">Bark spider</name>
    <name type="synonym">Caerostris bankana</name>
    <dbReference type="NCBI Taxonomy" id="172846"/>
    <lineage>
        <taxon>Eukaryota</taxon>
        <taxon>Metazoa</taxon>
        <taxon>Ecdysozoa</taxon>
        <taxon>Arthropoda</taxon>
        <taxon>Chelicerata</taxon>
        <taxon>Arachnida</taxon>
        <taxon>Araneae</taxon>
        <taxon>Araneomorphae</taxon>
        <taxon>Entelegynae</taxon>
        <taxon>Araneoidea</taxon>
        <taxon>Araneidae</taxon>
        <taxon>Caerostris</taxon>
    </lineage>
</organism>
<dbReference type="AlphaFoldDB" id="A0AAV4VT65"/>
<gene>
    <name evidence="1" type="ORF">CEXT_655111</name>
</gene>
<accession>A0AAV4VT65</accession>
<proteinExistence type="predicted"/>
<comment type="caution">
    <text evidence="1">The sequence shown here is derived from an EMBL/GenBank/DDBJ whole genome shotgun (WGS) entry which is preliminary data.</text>
</comment>
<dbReference type="EMBL" id="BPLR01014959">
    <property type="protein sequence ID" value="GIY72540.1"/>
    <property type="molecule type" value="Genomic_DNA"/>
</dbReference>
<reference evidence="1 2" key="1">
    <citation type="submission" date="2021-06" db="EMBL/GenBank/DDBJ databases">
        <title>Caerostris extrusa draft genome.</title>
        <authorList>
            <person name="Kono N."/>
            <person name="Arakawa K."/>
        </authorList>
    </citation>
    <scope>NUCLEOTIDE SEQUENCE [LARGE SCALE GENOMIC DNA]</scope>
</reference>
<evidence type="ECO:0000313" key="2">
    <source>
        <dbReference type="Proteomes" id="UP001054945"/>
    </source>
</evidence>
<dbReference type="Proteomes" id="UP001054945">
    <property type="component" value="Unassembled WGS sequence"/>
</dbReference>
<protein>
    <submittedName>
        <fullName evidence="1">Uncharacterized protein</fullName>
    </submittedName>
</protein>
<evidence type="ECO:0000313" key="1">
    <source>
        <dbReference type="EMBL" id="GIY72540.1"/>
    </source>
</evidence>